<evidence type="ECO:0000256" key="3">
    <source>
        <dbReference type="SAM" id="Phobius"/>
    </source>
</evidence>
<evidence type="ECO:0000313" key="4">
    <source>
        <dbReference type="EMBL" id="SDA40376.1"/>
    </source>
</evidence>
<reference evidence="4 5" key="1">
    <citation type="submission" date="2016-10" db="EMBL/GenBank/DDBJ databases">
        <authorList>
            <person name="de Groot N.N."/>
        </authorList>
    </citation>
    <scope>NUCLEOTIDE SEQUENCE [LARGE SCALE GENOMIC DNA]</scope>
    <source>
        <strain evidence="4 5">CGMCC 1.12097</strain>
    </source>
</reference>
<keyword evidence="3" id="KW-0812">Transmembrane</keyword>
<keyword evidence="1" id="KW-0175">Coiled coil</keyword>
<feature type="region of interest" description="Disordered" evidence="2">
    <location>
        <begin position="38"/>
        <end position="58"/>
    </location>
</feature>
<feature type="coiled-coil region" evidence="1">
    <location>
        <begin position="67"/>
        <end position="94"/>
    </location>
</feature>
<evidence type="ECO:0000256" key="2">
    <source>
        <dbReference type="SAM" id="MobiDB-lite"/>
    </source>
</evidence>
<evidence type="ECO:0000313" key="5">
    <source>
        <dbReference type="Proteomes" id="UP000198588"/>
    </source>
</evidence>
<protein>
    <submittedName>
        <fullName evidence="4">Uncharacterized protein</fullName>
    </submittedName>
</protein>
<dbReference type="AlphaFoldDB" id="A0A1G5V4R9"/>
<dbReference type="EMBL" id="FMXM01000002">
    <property type="protein sequence ID" value="SDA40376.1"/>
    <property type="molecule type" value="Genomic_DNA"/>
</dbReference>
<feature type="compositionally biased region" description="Polar residues" evidence="2">
    <location>
        <begin position="49"/>
        <end position="58"/>
    </location>
</feature>
<proteinExistence type="predicted"/>
<feature type="transmembrane region" description="Helical" evidence="3">
    <location>
        <begin position="112"/>
        <end position="136"/>
    </location>
</feature>
<dbReference type="Proteomes" id="UP000198588">
    <property type="component" value="Unassembled WGS sequence"/>
</dbReference>
<keyword evidence="3" id="KW-1133">Transmembrane helix</keyword>
<sequence length="191" mass="20236">MTAATPRGRVIAFPSSTEPAAERKLASNDFYENVQFSDTTEGEPVTGYGLTNDNGASQSADMTAVTREELDAKLDRSEARIETVETRINASLDRLSGEIHSLRAEVGAKPGLLQLVSVGVASAVTIIGTILAVLAFGGDRFDGGVQVSSISVQQAQDAKQKSDETAKKVDDFITKVDAVLNHLAESTKPKP</sequence>
<evidence type="ECO:0000256" key="1">
    <source>
        <dbReference type="SAM" id="Coils"/>
    </source>
</evidence>
<keyword evidence="3" id="KW-0472">Membrane</keyword>
<organism evidence="4 5">
    <name type="scientific">Mesorhizobium qingshengii</name>
    <dbReference type="NCBI Taxonomy" id="1165689"/>
    <lineage>
        <taxon>Bacteria</taxon>
        <taxon>Pseudomonadati</taxon>
        <taxon>Pseudomonadota</taxon>
        <taxon>Alphaproteobacteria</taxon>
        <taxon>Hyphomicrobiales</taxon>
        <taxon>Phyllobacteriaceae</taxon>
        <taxon>Mesorhizobium</taxon>
    </lineage>
</organism>
<name>A0A1G5V4R9_9HYPH</name>
<dbReference type="RefSeq" id="WP_091574911.1">
    <property type="nucleotide sequence ID" value="NZ_FMXM01000002.1"/>
</dbReference>
<gene>
    <name evidence="4" type="ORF">SAMN02927914_00232</name>
</gene>
<accession>A0A1G5V4R9</accession>